<dbReference type="EMBL" id="SGNY01000001">
    <property type="protein sequence ID" value="TRB02646.1"/>
    <property type="molecule type" value="Genomic_DNA"/>
</dbReference>
<proteinExistence type="predicted"/>
<comment type="caution">
    <text evidence="2">The sequence shown here is derived from an EMBL/GenBank/DDBJ whole genome shotgun (WGS) entry which is preliminary data.</text>
</comment>
<name>A0A546XPJ3_RHIRH</name>
<gene>
    <name evidence="2" type="ORF">EXN68_02930</name>
</gene>
<dbReference type="RefSeq" id="WP_142839555.1">
    <property type="nucleotide sequence ID" value="NZ_SGNY01000001.1"/>
</dbReference>
<feature type="region of interest" description="Disordered" evidence="1">
    <location>
        <begin position="1"/>
        <end position="22"/>
    </location>
</feature>
<protein>
    <submittedName>
        <fullName evidence="2">Uncharacterized protein</fullName>
    </submittedName>
</protein>
<evidence type="ECO:0000313" key="3">
    <source>
        <dbReference type="Proteomes" id="UP000315434"/>
    </source>
</evidence>
<feature type="region of interest" description="Disordered" evidence="1">
    <location>
        <begin position="65"/>
        <end position="84"/>
    </location>
</feature>
<organism evidence="2 3">
    <name type="scientific">Rhizobium rhizogenes</name>
    <name type="common">Agrobacterium rhizogenes</name>
    <dbReference type="NCBI Taxonomy" id="359"/>
    <lineage>
        <taxon>Bacteria</taxon>
        <taxon>Pseudomonadati</taxon>
        <taxon>Pseudomonadota</taxon>
        <taxon>Alphaproteobacteria</taxon>
        <taxon>Hyphomicrobiales</taxon>
        <taxon>Rhizobiaceae</taxon>
        <taxon>Rhizobium/Agrobacterium group</taxon>
        <taxon>Rhizobium</taxon>
    </lineage>
</organism>
<dbReference type="AlphaFoldDB" id="A0A546XPJ3"/>
<evidence type="ECO:0000256" key="1">
    <source>
        <dbReference type="SAM" id="MobiDB-lite"/>
    </source>
</evidence>
<sequence length="84" mass="9532">MHPAGAEQNAYHQPNIQPSRKPYPIFTPMPVTARYQLLKLIMMRVDWISTACTLKFKHVHKKNGEKGLPYGKNAVPQPAYAPAF</sequence>
<accession>A0A546XPJ3</accession>
<reference evidence="2 3" key="1">
    <citation type="journal article" date="2019" name="Appl. Microbiol. Biotechnol.">
        <title>Differential efficiency of wild type rhizogenic strains for rol gene transformation of plants.</title>
        <authorList>
            <person name="Desmet S."/>
            <person name="De Keyser E."/>
            <person name="Van Vaerenbergh J."/>
            <person name="Baeyen S."/>
            <person name="Van Huylenbroeck J."/>
            <person name="Geelen D."/>
            <person name="Dhooghe E."/>
        </authorList>
    </citation>
    <scope>NUCLEOTIDE SEQUENCE [LARGE SCALE GENOMIC DNA]</scope>
    <source>
        <strain evidence="2 3">GBBC3284</strain>
    </source>
</reference>
<dbReference type="Proteomes" id="UP000315434">
    <property type="component" value="Unassembled WGS sequence"/>
</dbReference>
<evidence type="ECO:0000313" key="2">
    <source>
        <dbReference type="EMBL" id="TRB02646.1"/>
    </source>
</evidence>